<comment type="caution">
    <text evidence="1">The sequence shown here is derived from an EMBL/GenBank/DDBJ whole genome shotgun (WGS) entry which is preliminary data.</text>
</comment>
<dbReference type="AlphaFoldDB" id="A0A7Y9XIT4"/>
<reference evidence="1 2" key="1">
    <citation type="submission" date="2020-07" db="EMBL/GenBank/DDBJ databases">
        <title>Genomic analyses of the natural microbiome of Caenorhabditis elegans.</title>
        <authorList>
            <person name="Samuel B."/>
        </authorList>
    </citation>
    <scope>NUCLEOTIDE SEQUENCE [LARGE SCALE GENOMIC DNA]</scope>
    <source>
        <strain evidence="1 2">BIGb0408</strain>
    </source>
</reference>
<sequence>MVRKGAKSCVYRNAANAGIAVRPQLHRPQAGSYAIEPAAQPANTPVL</sequence>
<protein>
    <submittedName>
        <fullName evidence="1">Uncharacterized protein</fullName>
    </submittedName>
</protein>
<dbReference type="EMBL" id="JACBYV010000001">
    <property type="protein sequence ID" value="NYH72168.1"/>
    <property type="molecule type" value="Genomic_DNA"/>
</dbReference>
<keyword evidence="2" id="KW-1185">Reference proteome</keyword>
<evidence type="ECO:0000313" key="2">
    <source>
        <dbReference type="Proteomes" id="UP000578688"/>
    </source>
</evidence>
<dbReference type="Proteomes" id="UP000578688">
    <property type="component" value="Unassembled WGS sequence"/>
</dbReference>
<accession>A0A7Y9XIT4</accession>
<gene>
    <name evidence="1" type="ORF">FHR27_000778</name>
</gene>
<name>A0A7Y9XIT4_9GAMM</name>
<proteinExistence type="predicted"/>
<evidence type="ECO:0000313" key="1">
    <source>
        <dbReference type="EMBL" id="NYH72168.1"/>
    </source>
</evidence>
<organism evidence="1 2">
    <name type="scientific">Phytopseudomonas flavescens</name>
    <dbReference type="NCBI Taxonomy" id="29435"/>
    <lineage>
        <taxon>Bacteria</taxon>
        <taxon>Pseudomonadati</taxon>
        <taxon>Pseudomonadota</taxon>
        <taxon>Gammaproteobacteria</taxon>
        <taxon>Pseudomonadales</taxon>
        <taxon>Pseudomonadaceae</taxon>
        <taxon>Phytopseudomonas</taxon>
    </lineage>
</organism>